<organism evidence="6 7">
    <name type="scientific">Sporofaciens musculi</name>
    <dbReference type="NCBI Taxonomy" id="2681861"/>
    <lineage>
        <taxon>Bacteria</taxon>
        <taxon>Bacillati</taxon>
        <taxon>Bacillota</taxon>
        <taxon>Clostridia</taxon>
        <taxon>Lachnospirales</taxon>
        <taxon>Lachnospiraceae</taxon>
        <taxon>Sporofaciens</taxon>
    </lineage>
</organism>
<dbReference type="SMART" id="SM00863">
    <property type="entry name" value="tRNA_SAD"/>
    <property type="match status" value="1"/>
</dbReference>
<gene>
    <name evidence="6" type="ORF">GN277_16715</name>
</gene>
<dbReference type="SUPFAM" id="SSF55186">
    <property type="entry name" value="ThrRS/AlaRS common domain"/>
    <property type="match status" value="1"/>
</dbReference>
<keyword evidence="7" id="KW-1185">Reference proteome</keyword>
<evidence type="ECO:0000313" key="6">
    <source>
        <dbReference type="EMBL" id="MXP76965.1"/>
    </source>
</evidence>
<feature type="domain" description="Alanyl-transfer RNA synthetases family profile" evidence="5">
    <location>
        <begin position="1"/>
        <end position="235"/>
    </location>
</feature>
<reference evidence="6 7" key="1">
    <citation type="submission" date="2019-12" db="EMBL/GenBank/DDBJ databases">
        <title>Sporaefaciens musculi gen. nov., sp. nov., a novel bacterium isolated from the caecum of an obese mouse.</title>
        <authorList>
            <person name="Rasmussen T.S."/>
            <person name="Streidl T."/>
            <person name="Hitch T.C.A."/>
            <person name="Wortmann E."/>
            <person name="Deptula P."/>
            <person name="Hansen M."/>
            <person name="Nielsen D.S."/>
            <person name="Clavel T."/>
            <person name="Vogensen F.K."/>
        </authorList>
    </citation>
    <scope>NUCLEOTIDE SEQUENCE [LARGE SCALE GENOMIC DNA]</scope>
    <source>
        <strain evidence="6 7">WCA-9-b2</strain>
    </source>
</reference>
<dbReference type="Gene3D" id="3.30.980.10">
    <property type="entry name" value="Threonyl-trna Synthetase, Chain A, domain 2"/>
    <property type="match status" value="1"/>
</dbReference>
<proteinExistence type="predicted"/>
<dbReference type="GO" id="GO:0004813">
    <property type="term" value="F:alanine-tRNA ligase activity"/>
    <property type="evidence" value="ECO:0007669"/>
    <property type="project" value="InterPro"/>
</dbReference>
<dbReference type="Pfam" id="PF07973">
    <property type="entry name" value="tRNA_SAD"/>
    <property type="match status" value="1"/>
</dbReference>
<dbReference type="Gene3D" id="3.10.310.40">
    <property type="match status" value="1"/>
</dbReference>
<dbReference type="GO" id="GO:0006419">
    <property type="term" value="P:alanyl-tRNA aminoacylation"/>
    <property type="evidence" value="ECO:0007669"/>
    <property type="project" value="InterPro"/>
</dbReference>
<dbReference type="RefSeq" id="WP_159752003.1">
    <property type="nucleotide sequence ID" value="NZ_WUQX01000001.1"/>
</dbReference>
<dbReference type="Pfam" id="PF02272">
    <property type="entry name" value="DHHA1"/>
    <property type="match status" value="1"/>
</dbReference>
<dbReference type="InterPro" id="IPR009000">
    <property type="entry name" value="Transl_B-barrel_sf"/>
</dbReference>
<accession>A0A7X3MIC5</accession>
<keyword evidence="3" id="KW-0479">Metal-binding</keyword>
<dbReference type="SUPFAM" id="SSF50447">
    <property type="entry name" value="Translation proteins"/>
    <property type="match status" value="1"/>
</dbReference>
<dbReference type="AlphaFoldDB" id="A0A7X3MIC5"/>
<protein>
    <recommendedName>
        <fullName evidence="5">Alanyl-transfer RNA synthetases family profile domain-containing protein</fullName>
    </recommendedName>
</protein>
<dbReference type="PANTHER" id="PTHR43462">
    <property type="entry name" value="ALANYL-TRNA EDITING PROTEIN"/>
    <property type="match status" value="1"/>
</dbReference>
<dbReference type="InterPro" id="IPR018165">
    <property type="entry name" value="Ala-tRNA-synth_IIc_core"/>
</dbReference>
<sequence>MTEKLFYQDGYRREFQAKVLSCEPDGDMYKAVLDGTAFFPEGGGQYGDVGWLGDAEVVDTREKDGLIYHTVTSPLEAGSVVTGRLNWEVRFDRMQQHTGEHIISGLVHSRFGYDNVGFHLGEDYCTMDFNGPITKEELKEIELEANRAVFANLKVGITYPTKEELAVLEYRSKIEIEGQVRIITVPEYDVCACCAPHLGSTGEIGLIKLVHMINYKGGERITMVCGFRALADYNMKEENGKAISSLLSAKEYEVADAVARLKEETGSLKGRISSLTQKMLTYRAMEIPVTEDVVAVFDSGLEGSAPRELMNLLLNKGARVCAVFAGNEEQGFRYVIGSRERDVRPLCRRINEAFGGRGGGKPEMVQGSLCGNERDIRENLFF</sequence>
<dbReference type="EMBL" id="WUQX01000001">
    <property type="protein sequence ID" value="MXP76965.1"/>
    <property type="molecule type" value="Genomic_DNA"/>
</dbReference>
<comment type="cofactor">
    <cofactor evidence="1">
        <name>Zn(2+)</name>
        <dbReference type="ChEBI" id="CHEBI:29105"/>
    </cofactor>
</comment>
<dbReference type="InterPro" id="IPR003156">
    <property type="entry name" value="DHHA1_dom"/>
</dbReference>
<keyword evidence="4" id="KW-0862">Zinc</keyword>
<name>A0A7X3MIC5_9FIRM</name>
<dbReference type="GO" id="GO:0002161">
    <property type="term" value="F:aminoacyl-tRNA deacylase activity"/>
    <property type="evidence" value="ECO:0007669"/>
    <property type="project" value="UniProtKB-ARBA"/>
</dbReference>
<dbReference type="PANTHER" id="PTHR43462:SF1">
    <property type="entry name" value="ALANYL-TRNA EDITING PROTEIN AARSD1"/>
    <property type="match status" value="1"/>
</dbReference>
<evidence type="ECO:0000256" key="1">
    <source>
        <dbReference type="ARBA" id="ARBA00001947"/>
    </source>
</evidence>
<evidence type="ECO:0000256" key="4">
    <source>
        <dbReference type="ARBA" id="ARBA00022833"/>
    </source>
</evidence>
<evidence type="ECO:0000313" key="7">
    <source>
        <dbReference type="Proteomes" id="UP000460412"/>
    </source>
</evidence>
<comment type="caution">
    <text evidence="6">The sequence shown here is derived from an EMBL/GenBank/DDBJ whole genome shotgun (WGS) entry which is preliminary data.</text>
</comment>
<comment type="subcellular location">
    <subcellularLocation>
        <location evidence="2">Cytoplasm</location>
    </subcellularLocation>
</comment>
<dbReference type="GO" id="GO:0005737">
    <property type="term" value="C:cytoplasm"/>
    <property type="evidence" value="ECO:0007669"/>
    <property type="project" value="UniProtKB-SubCell"/>
</dbReference>
<dbReference type="InterPro" id="IPR012947">
    <property type="entry name" value="tRNA_SAD"/>
</dbReference>
<dbReference type="GO" id="GO:0003676">
    <property type="term" value="F:nucleic acid binding"/>
    <property type="evidence" value="ECO:0007669"/>
    <property type="project" value="InterPro"/>
</dbReference>
<evidence type="ECO:0000256" key="3">
    <source>
        <dbReference type="ARBA" id="ARBA00022723"/>
    </source>
</evidence>
<dbReference type="GO" id="GO:0005524">
    <property type="term" value="F:ATP binding"/>
    <property type="evidence" value="ECO:0007669"/>
    <property type="project" value="InterPro"/>
</dbReference>
<dbReference type="Gene3D" id="2.40.30.130">
    <property type="match status" value="1"/>
</dbReference>
<evidence type="ECO:0000256" key="2">
    <source>
        <dbReference type="ARBA" id="ARBA00004496"/>
    </source>
</evidence>
<evidence type="ECO:0000259" key="5">
    <source>
        <dbReference type="PROSITE" id="PS50860"/>
    </source>
</evidence>
<dbReference type="PROSITE" id="PS50860">
    <property type="entry name" value="AA_TRNA_LIGASE_II_ALA"/>
    <property type="match status" value="1"/>
</dbReference>
<dbReference type="InterPro" id="IPR018163">
    <property type="entry name" value="Thr/Ala-tRNA-synth_IIc_edit"/>
</dbReference>
<dbReference type="Proteomes" id="UP000460412">
    <property type="component" value="Unassembled WGS sequence"/>
</dbReference>
<dbReference type="GO" id="GO:0046872">
    <property type="term" value="F:metal ion binding"/>
    <property type="evidence" value="ECO:0007669"/>
    <property type="project" value="UniProtKB-KW"/>
</dbReference>
<dbReference type="InterPro" id="IPR051335">
    <property type="entry name" value="Alanyl-tRNA_Editing_Enzymes"/>
</dbReference>